<dbReference type="PANTHER" id="PTHR11264:SF7">
    <property type="entry name" value="URACIL-DNA GLYCOSYLASE"/>
    <property type="match status" value="1"/>
</dbReference>
<dbReference type="SMART" id="SM00987">
    <property type="entry name" value="UreE_C"/>
    <property type="match status" value="1"/>
</dbReference>
<dbReference type="EMBL" id="MN740382">
    <property type="protein sequence ID" value="QHU03461.1"/>
    <property type="molecule type" value="Genomic_DNA"/>
</dbReference>
<dbReference type="SMART" id="SM00986">
    <property type="entry name" value="UDG"/>
    <property type="match status" value="1"/>
</dbReference>
<protein>
    <recommendedName>
        <fullName evidence="4">Uracil-DNA glycosylase-like domain-containing protein</fullName>
    </recommendedName>
</protein>
<dbReference type="InterPro" id="IPR002043">
    <property type="entry name" value="UDG_fam1"/>
</dbReference>
<dbReference type="GO" id="GO:0005634">
    <property type="term" value="C:nucleus"/>
    <property type="evidence" value="ECO:0007669"/>
    <property type="project" value="TreeGrafter"/>
</dbReference>
<dbReference type="Gene3D" id="3.40.470.10">
    <property type="entry name" value="Uracil-DNA glycosylase-like domain"/>
    <property type="match status" value="1"/>
</dbReference>
<dbReference type="GO" id="GO:0005739">
    <property type="term" value="C:mitochondrion"/>
    <property type="evidence" value="ECO:0007669"/>
    <property type="project" value="TreeGrafter"/>
</dbReference>
<reference evidence="5" key="1">
    <citation type="journal article" date="2020" name="Nature">
        <title>Giant virus diversity and host interactions through global metagenomics.</title>
        <authorList>
            <person name="Schulz F."/>
            <person name="Roux S."/>
            <person name="Paez-Espino D."/>
            <person name="Jungbluth S."/>
            <person name="Walsh D.A."/>
            <person name="Denef V.J."/>
            <person name="McMahon K.D."/>
            <person name="Konstantinidis K.T."/>
            <person name="Eloe-Fadrosh E.A."/>
            <person name="Kyrpides N.C."/>
            <person name="Woyke T."/>
        </authorList>
    </citation>
    <scope>NUCLEOTIDE SEQUENCE</scope>
    <source>
        <strain evidence="5">GVMAG-M-3300026093-6</strain>
    </source>
</reference>
<dbReference type="CDD" id="cd10027">
    <property type="entry name" value="UDG-F1-like"/>
    <property type="match status" value="1"/>
</dbReference>
<dbReference type="AlphaFoldDB" id="A0A6C0JEZ2"/>
<keyword evidence="2" id="KW-0378">Hydrolase</keyword>
<evidence type="ECO:0000313" key="5">
    <source>
        <dbReference type="EMBL" id="QHU03461.1"/>
    </source>
</evidence>
<keyword evidence="3" id="KW-0234">DNA repair</keyword>
<evidence type="ECO:0000256" key="2">
    <source>
        <dbReference type="ARBA" id="ARBA00022801"/>
    </source>
</evidence>
<dbReference type="InterPro" id="IPR036895">
    <property type="entry name" value="Uracil-DNA_glycosylase-like_sf"/>
</dbReference>
<dbReference type="HAMAP" id="MF_00148">
    <property type="entry name" value="UDG"/>
    <property type="match status" value="1"/>
</dbReference>
<name>A0A6C0JEZ2_9ZZZZ</name>
<evidence type="ECO:0000256" key="3">
    <source>
        <dbReference type="ARBA" id="ARBA00023204"/>
    </source>
</evidence>
<dbReference type="Pfam" id="PF03167">
    <property type="entry name" value="UDG"/>
    <property type="match status" value="1"/>
</dbReference>
<dbReference type="PANTHER" id="PTHR11264">
    <property type="entry name" value="URACIL-DNA GLYCOSYLASE"/>
    <property type="match status" value="1"/>
</dbReference>
<evidence type="ECO:0000259" key="4">
    <source>
        <dbReference type="SMART" id="SM00986"/>
    </source>
</evidence>
<dbReference type="SUPFAM" id="SSF52141">
    <property type="entry name" value="Uracil-DNA glycosylase-like"/>
    <property type="match status" value="1"/>
</dbReference>
<sequence length="222" mass="26006">MIEYPKNRWKKFFNKNNNDIEQIIKHVEEKELELKPLKRFPCDEHIFRAFQLCDIKKIKVVILGQDCYHGEGQANGLCFSVNEDVKHPPSLRNILKEMKSDIGEERKSSDFTSLAEQGVLFLNSSLTVTEKLAGSHIEFWEKFTDKVIRYISKKRENIVFILWGNYAIDKSKFIDKEKHYIISGKHPSPLSANRGGFFGEKYFSKCNEILKSKNIKEIDWLN</sequence>
<dbReference type="NCBIfam" id="TIGR00628">
    <property type="entry name" value="ung"/>
    <property type="match status" value="1"/>
</dbReference>
<dbReference type="InterPro" id="IPR005122">
    <property type="entry name" value="Uracil-DNA_glycosylase-like"/>
</dbReference>
<dbReference type="GO" id="GO:0004844">
    <property type="term" value="F:uracil DNA N-glycosylase activity"/>
    <property type="evidence" value="ECO:0007669"/>
    <property type="project" value="InterPro"/>
</dbReference>
<feature type="domain" description="Uracil-DNA glycosylase-like" evidence="4">
    <location>
        <begin position="51"/>
        <end position="210"/>
    </location>
</feature>
<keyword evidence="1" id="KW-0227">DNA damage</keyword>
<evidence type="ECO:0000256" key="1">
    <source>
        <dbReference type="ARBA" id="ARBA00022763"/>
    </source>
</evidence>
<accession>A0A6C0JEZ2</accession>
<organism evidence="5">
    <name type="scientific">viral metagenome</name>
    <dbReference type="NCBI Taxonomy" id="1070528"/>
    <lineage>
        <taxon>unclassified sequences</taxon>
        <taxon>metagenomes</taxon>
        <taxon>organismal metagenomes</taxon>
    </lineage>
</organism>
<dbReference type="NCBIfam" id="NF003592">
    <property type="entry name" value="PRK05254.1-5"/>
    <property type="match status" value="1"/>
</dbReference>
<dbReference type="GO" id="GO:0097510">
    <property type="term" value="P:base-excision repair, AP site formation via deaminated base removal"/>
    <property type="evidence" value="ECO:0007669"/>
    <property type="project" value="TreeGrafter"/>
</dbReference>
<proteinExistence type="inferred from homology"/>
<dbReference type="NCBIfam" id="NF003588">
    <property type="entry name" value="PRK05254.1-1"/>
    <property type="match status" value="1"/>
</dbReference>
<dbReference type="NCBIfam" id="NF003589">
    <property type="entry name" value="PRK05254.1-2"/>
    <property type="match status" value="1"/>
</dbReference>